<feature type="transmembrane region" description="Helical" evidence="7">
    <location>
        <begin position="420"/>
        <end position="438"/>
    </location>
</feature>
<dbReference type="Proteomes" id="UP000219947">
    <property type="component" value="Unassembled WGS sequence"/>
</dbReference>
<feature type="transmembrane region" description="Helical" evidence="7">
    <location>
        <begin position="108"/>
        <end position="127"/>
    </location>
</feature>
<dbReference type="RefSeq" id="WP_070661641.1">
    <property type="nucleotide sequence ID" value="NZ_JAOVAQ010000003.1"/>
</dbReference>
<gene>
    <name evidence="8" type="ORF">CRM92_10030</name>
</gene>
<feature type="region of interest" description="Disordered" evidence="6">
    <location>
        <begin position="1"/>
        <end position="25"/>
    </location>
</feature>
<keyword evidence="9" id="KW-1185">Reference proteome</keyword>
<keyword evidence="2" id="KW-1003">Cell membrane</keyword>
<feature type="transmembrane region" description="Helical" evidence="7">
    <location>
        <begin position="200"/>
        <end position="219"/>
    </location>
</feature>
<evidence type="ECO:0000256" key="6">
    <source>
        <dbReference type="SAM" id="MobiDB-lite"/>
    </source>
</evidence>
<evidence type="ECO:0000313" key="8">
    <source>
        <dbReference type="EMBL" id="PEN15428.1"/>
    </source>
</evidence>
<feature type="transmembrane region" description="Helical" evidence="7">
    <location>
        <begin position="393"/>
        <end position="414"/>
    </location>
</feature>
<feature type="transmembrane region" description="Helical" evidence="7">
    <location>
        <begin position="139"/>
        <end position="157"/>
    </location>
</feature>
<feature type="transmembrane region" description="Helical" evidence="7">
    <location>
        <begin position="240"/>
        <end position="261"/>
    </location>
</feature>
<evidence type="ECO:0008006" key="10">
    <source>
        <dbReference type="Google" id="ProtNLM"/>
    </source>
</evidence>
<feature type="transmembrane region" description="Helical" evidence="7">
    <location>
        <begin position="315"/>
        <end position="336"/>
    </location>
</feature>
<evidence type="ECO:0000256" key="2">
    <source>
        <dbReference type="ARBA" id="ARBA00022475"/>
    </source>
</evidence>
<feature type="transmembrane region" description="Helical" evidence="7">
    <location>
        <begin position="38"/>
        <end position="58"/>
    </location>
</feature>
<comment type="subcellular location">
    <subcellularLocation>
        <location evidence="1">Cell membrane</location>
        <topology evidence="1">Multi-pass membrane protein</topology>
    </subcellularLocation>
</comment>
<name>A0A2A8D479_9MICC</name>
<keyword evidence="5 7" id="KW-0472">Membrane</keyword>
<keyword evidence="4 7" id="KW-1133">Transmembrane helix</keyword>
<reference evidence="8" key="1">
    <citation type="submission" date="2017-10" db="EMBL/GenBank/DDBJ databases">
        <title>Kefir isolates.</title>
        <authorList>
            <person name="Kim Y."/>
            <person name="Blasche S."/>
        </authorList>
    </citation>
    <scope>NUCLEOTIDE SEQUENCE [LARGE SCALE GENOMIC DNA]</scope>
    <source>
        <strain evidence="8">OG2-2</strain>
    </source>
</reference>
<evidence type="ECO:0000256" key="5">
    <source>
        <dbReference type="ARBA" id="ARBA00023136"/>
    </source>
</evidence>
<evidence type="ECO:0000256" key="1">
    <source>
        <dbReference type="ARBA" id="ARBA00004651"/>
    </source>
</evidence>
<dbReference type="AlphaFoldDB" id="A0A2A8D479"/>
<feature type="transmembrane region" description="Helical" evidence="7">
    <location>
        <begin position="273"/>
        <end position="294"/>
    </location>
</feature>
<evidence type="ECO:0000256" key="3">
    <source>
        <dbReference type="ARBA" id="ARBA00022692"/>
    </source>
</evidence>
<comment type="caution">
    <text evidence="8">The sequence shown here is derived from an EMBL/GenBank/DDBJ whole genome shotgun (WGS) entry which is preliminary data.</text>
</comment>
<dbReference type="EMBL" id="PDEV01000006">
    <property type="protein sequence ID" value="PEN15428.1"/>
    <property type="molecule type" value="Genomic_DNA"/>
</dbReference>
<dbReference type="PANTHER" id="PTHR30250:SF11">
    <property type="entry name" value="O-ANTIGEN TRANSPORTER-RELATED"/>
    <property type="match status" value="1"/>
</dbReference>
<feature type="transmembrane region" description="Helical" evidence="7">
    <location>
        <begin position="356"/>
        <end position="381"/>
    </location>
</feature>
<sequence length="469" mass="49011">MAGAKNTPQDDPAPENIIPENTDQQGTAGGTISRYQSMALLASSVLTALATLGTTVIANHALGGIQMKEFLLFWGALFAVTGIITGIQPEVTRAVGAARRDGVYRVRVVYVAGAFGLLAGLLVVLTSPLWAHDQIPTNTPWAVGSIAAGVAFYALQATMSGASAGRDSWYLFAGIGALESAGRLVLMIAAAFAVPTLTGLEVATVTPMALWILLALFLPGGRKAWAARADIEVKQLSMNLIWSFLSSASAAVIMMGFPNILDGSEPNQSEHTKLVMGALFLAISITRSPIMIPLQAFQGVAVSAFLKQQHRPLAAFLKPAVAVLGLGAFGAGAAYLVAPMLFRLIYPPEANQNDAYAEVITGTVMAVLVFASAVLALISLSGNMVLAIGRHRAYVTGWATAAVVVIAVAFLTPLPVVGRALVALYAGPICGFVVHLAAMRIHARSAQALSEGEALREMLVENTARGETH</sequence>
<accession>A0A2A8D479</accession>
<evidence type="ECO:0000256" key="7">
    <source>
        <dbReference type="SAM" id="Phobius"/>
    </source>
</evidence>
<evidence type="ECO:0000313" key="9">
    <source>
        <dbReference type="Proteomes" id="UP000219947"/>
    </source>
</evidence>
<dbReference type="InterPro" id="IPR050833">
    <property type="entry name" value="Poly_Biosynth_Transport"/>
</dbReference>
<feature type="transmembrane region" description="Helical" evidence="7">
    <location>
        <begin position="70"/>
        <end position="87"/>
    </location>
</feature>
<keyword evidence="3 7" id="KW-0812">Transmembrane</keyword>
<dbReference type="GO" id="GO:0005886">
    <property type="term" value="C:plasma membrane"/>
    <property type="evidence" value="ECO:0007669"/>
    <property type="project" value="UniProtKB-SubCell"/>
</dbReference>
<organism evidence="8 9">
    <name type="scientific">Rothia dentocariosa</name>
    <dbReference type="NCBI Taxonomy" id="2047"/>
    <lineage>
        <taxon>Bacteria</taxon>
        <taxon>Bacillati</taxon>
        <taxon>Actinomycetota</taxon>
        <taxon>Actinomycetes</taxon>
        <taxon>Micrococcales</taxon>
        <taxon>Micrococcaceae</taxon>
        <taxon>Rothia</taxon>
    </lineage>
</organism>
<evidence type="ECO:0000256" key="4">
    <source>
        <dbReference type="ARBA" id="ARBA00022989"/>
    </source>
</evidence>
<protein>
    <recommendedName>
        <fullName evidence="10">Polysaccharide biosynthesis protein</fullName>
    </recommendedName>
</protein>
<proteinExistence type="predicted"/>
<dbReference type="PANTHER" id="PTHR30250">
    <property type="entry name" value="PST FAMILY PREDICTED COLANIC ACID TRANSPORTER"/>
    <property type="match status" value="1"/>
</dbReference>
<feature type="transmembrane region" description="Helical" evidence="7">
    <location>
        <begin position="169"/>
        <end position="194"/>
    </location>
</feature>